<dbReference type="PANTHER" id="PTHR13887">
    <property type="entry name" value="GLUTATHIONE S-TRANSFERASE KAPPA"/>
    <property type="match status" value="1"/>
</dbReference>
<evidence type="ECO:0000256" key="5">
    <source>
        <dbReference type="ARBA" id="ARBA00023284"/>
    </source>
</evidence>
<comment type="similarity">
    <text evidence="1">Belongs to the thioredoxin family. DsbA subfamily.</text>
</comment>
<evidence type="ECO:0000256" key="7">
    <source>
        <dbReference type="SAM" id="Phobius"/>
    </source>
</evidence>
<dbReference type="AlphaFoldDB" id="A0A846TT81"/>
<evidence type="ECO:0000256" key="2">
    <source>
        <dbReference type="ARBA" id="ARBA00022729"/>
    </source>
</evidence>
<dbReference type="GO" id="GO:0016491">
    <property type="term" value="F:oxidoreductase activity"/>
    <property type="evidence" value="ECO:0007669"/>
    <property type="project" value="UniProtKB-KW"/>
</dbReference>
<feature type="region of interest" description="Disordered" evidence="6">
    <location>
        <begin position="86"/>
        <end position="121"/>
    </location>
</feature>
<keyword evidence="3" id="KW-0560">Oxidoreductase</keyword>
<evidence type="ECO:0000256" key="1">
    <source>
        <dbReference type="ARBA" id="ARBA00005791"/>
    </source>
</evidence>
<dbReference type="PANTHER" id="PTHR13887:SF14">
    <property type="entry name" value="DISULFIDE BOND FORMATION PROTEIN D"/>
    <property type="match status" value="1"/>
</dbReference>
<keyword evidence="5" id="KW-0676">Redox-active center</keyword>
<name>A0A846TT81_9MICC</name>
<dbReference type="InterPro" id="IPR036249">
    <property type="entry name" value="Thioredoxin-like_sf"/>
</dbReference>
<reference evidence="9 10" key="1">
    <citation type="submission" date="2020-02" db="EMBL/GenBank/DDBJ databases">
        <authorList>
            <person name="Sun Q."/>
        </authorList>
    </citation>
    <scope>NUCLEOTIDE SEQUENCE [LARGE SCALE GENOMIC DNA]</scope>
    <source>
        <strain evidence="9 10">YIM 13062</strain>
    </source>
</reference>
<evidence type="ECO:0000256" key="4">
    <source>
        <dbReference type="ARBA" id="ARBA00023157"/>
    </source>
</evidence>
<feature type="domain" description="Thioredoxin-like fold" evidence="8">
    <location>
        <begin position="125"/>
        <end position="273"/>
    </location>
</feature>
<evidence type="ECO:0000313" key="9">
    <source>
        <dbReference type="EMBL" id="NKE08992.1"/>
    </source>
</evidence>
<sequence length="310" mass="33336">MAGKTDQKDFRAQARQIADKHAKSDARQRKLLIGGIAALVVAILVIIGLVFWQVRSQQVADSGPVPASSNQYGGIVLTADGVTKDSSETDQVDVNDVPAPPETPAAEPDAEGIVEPGTAKDSGDPVQIVIWQDFDCVHCAELETQYGDDIAELVENGDATVEYRTVNFLDNATYYSSRAANAYYAVADQVGTKEALEFQKEMYSHQGTGGLDNQEIIDIAANHGADVSDAVNDGEWRTMVNYTTALAQDNGVTGTPTVIIDGTVWDQSEGIKETVESAKGWPTFHVGGPPRPRFTTAPRSTCVAGRRRCF</sequence>
<feature type="transmembrane region" description="Helical" evidence="7">
    <location>
        <begin position="31"/>
        <end position="52"/>
    </location>
</feature>
<dbReference type="Proteomes" id="UP000521379">
    <property type="component" value="Unassembled WGS sequence"/>
</dbReference>
<dbReference type="SUPFAM" id="SSF52833">
    <property type="entry name" value="Thioredoxin-like"/>
    <property type="match status" value="1"/>
</dbReference>
<keyword evidence="10" id="KW-1185">Reference proteome</keyword>
<evidence type="ECO:0000256" key="6">
    <source>
        <dbReference type="SAM" id="MobiDB-lite"/>
    </source>
</evidence>
<protein>
    <submittedName>
        <fullName evidence="9">Thioredoxin domain-containing protein</fullName>
    </submittedName>
</protein>
<dbReference type="Pfam" id="PF13462">
    <property type="entry name" value="Thioredoxin_4"/>
    <property type="match status" value="1"/>
</dbReference>
<keyword evidence="2" id="KW-0732">Signal</keyword>
<accession>A0A846TT81</accession>
<comment type="caution">
    <text evidence="9">The sequence shown here is derived from an EMBL/GenBank/DDBJ whole genome shotgun (WGS) entry which is preliminary data.</text>
</comment>
<evidence type="ECO:0000259" key="8">
    <source>
        <dbReference type="Pfam" id="PF13462"/>
    </source>
</evidence>
<keyword evidence="7" id="KW-0812">Transmembrane</keyword>
<dbReference type="Gene3D" id="3.40.30.10">
    <property type="entry name" value="Glutaredoxin"/>
    <property type="match status" value="1"/>
</dbReference>
<feature type="region of interest" description="Disordered" evidence="6">
    <location>
        <begin position="1"/>
        <end position="21"/>
    </location>
</feature>
<dbReference type="InterPro" id="IPR012336">
    <property type="entry name" value="Thioredoxin-like_fold"/>
</dbReference>
<keyword evidence="7" id="KW-1133">Transmembrane helix</keyword>
<proteinExistence type="inferred from homology"/>
<dbReference type="EMBL" id="JAAVUN010000004">
    <property type="protein sequence ID" value="NKE08992.1"/>
    <property type="molecule type" value="Genomic_DNA"/>
</dbReference>
<evidence type="ECO:0000256" key="3">
    <source>
        <dbReference type="ARBA" id="ARBA00023002"/>
    </source>
</evidence>
<dbReference type="RefSeq" id="WP_168023452.1">
    <property type="nucleotide sequence ID" value="NZ_JAAVUN010000004.1"/>
</dbReference>
<evidence type="ECO:0000313" key="10">
    <source>
        <dbReference type="Proteomes" id="UP000521379"/>
    </source>
</evidence>
<gene>
    <name evidence="9" type="ORF">GTW58_03330</name>
</gene>
<keyword evidence="4" id="KW-1015">Disulfide bond</keyword>
<organism evidence="9 10">
    <name type="scientific">Kocuria subflava</name>
    <dbReference type="NCBI Taxonomy" id="1736139"/>
    <lineage>
        <taxon>Bacteria</taxon>
        <taxon>Bacillati</taxon>
        <taxon>Actinomycetota</taxon>
        <taxon>Actinomycetes</taxon>
        <taxon>Micrococcales</taxon>
        <taxon>Micrococcaceae</taxon>
        <taxon>Kocuria</taxon>
    </lineage>
</organism>
<keyword evidence="7" id="KW-0472">Membrane</keyword>